<dbReference type="Proteomes" id="UP000187181">
    <property type="component" value="Unassembled WGS sequence"/>
</dbReference>
<protein>
    <submittedName>
        <fullName evidence="1">Uncharacterized membrane-anchored protein</fullName>
    </submittedName>
</protein>
<name>A0A1R3XGV5_9BACT</name>
<dbReference type="EMBL" id="FTPP01000002">
    <property type="protein sequence ID" value="SIT90543.1"/>
    <property type="molecule type" value="Genomic_DNA"/>
</dbReference>
<evidence type="ECO:0000313" key="1">
    <source>
        <dbReference type="EMBL" id="SIT90543.1"/>
    </source>
</evidence>
<keyword evidence="2" id="KW-1185">Reference proteome</keyword>
<dbReference type="InterPro" id="IPR025833">
    <property type="entry name" value="GDYXXLXY"/>
</dbReference>
<organism evidence="1 2">
    <name type="scientific">Pontibacter indicus</name>
    <dbReference type="NCBI Taxonomy" id="1317125"/>
    <lineage>
        <taxon>Bacteria</taxon>
        <taxon>Pseudomonadati</taxon>
        <taxon>Bacteroidota</taxon>
        <taxon>Cytophagia</taxon>
        <taxon>Cytophagales</taxon>
        <taxon>Hymenobacteraceae</taxon>
        <taxon>Pontibacter</taxon>
    </lineage>
</organism>
<proteinExistence type="predicted"/>
<accession>A0A1R3XGV5</accession>
<gene>
    <name evidence="1" type="ORF">SAMN05444128_2318</name>
</gene>
<reference evidence="2" key="1">
    <citation type="submission" date="2017-01" db="EMBL/GenBank/DDBJ databases">
        <authorList>
            <person name="Varghese N."/>
            <person name="Submissions S."/>
        </authorList>
    </citation>
    <scope>NUCLEOTIDE SEQUENCE [LARGE SCALE GENOMIC DNA]</scope>
    <source>
        <strain evidence="2">LP100</strain>
    </source>
</reference>
<sequence>MKRNFKSIVVLVNLVAVLAFFNLSVVEKEDILEDGQLVLLSLAPVDPRSLMQGDYMVLSYAISQTQQLEKLPNRGYAVVQLDSQLVAQLVRYQPEKEPLHEGEILIRYNKGGWSLNLGAESYFFEEGQAKTFEQAAYGGLKVDSEGNSILVGLYDENRTLIVPKRQQKSQK</sequence>
<dbReference type="Pfam" id="PF14345">
    <property type="entry name" value="GDYXXLXY"/>
    <property type="match status" value="1"/>
</dbReference>
<evidence type="ECO:0000313" key="2">
    <source>
        <dbReference type="Proteomes" id="UP000187181"/>
    </source>
</evidence>
<dbReference type="OrthoDB" id="4868247at2"/>
<dbReference type="AlphaFoldDB" id="A0A1R3XGV5"/>
<dbReference type="RefSeq" id="WP_076669004.1">
    <property type="nucleotide sequence ID" value="NZ_FTPP01000002.1"/>
</dbReference>
<dbReference type="STRING" id="1317125.SAMN05444128_2318"/>